<feature type="binding site" description="covalent" evidence="6">
    <location>
        <position position="176"/>
    </location>
    <ligand>
        <name>heme c</name>
        <dbReference type="ChEBI" id="CHEBI:61717"/>
    </ligand>
</feature>
<dbReference type="GO" id="GO:0005506">
    <property type="term" value="F:iron ion binding"/>
    <property type="evidence" value="ECO:0007669"/>
    <property type="project" value="InterPro"/>
</dbReference>
<proteinExistence type="predicted"/>
<feature type="compositionally biased region" description="Low complexity" evidence="7">
    <location>
        <begin position="62"/>
        <end position="92"/>
    </location>
</feature>
<keyword evidence="1" id="KW-0813">Transport</keyword>
<dbReference type="GO" id="GO:0009055">
    <property type="term" value="F:electron transfer activity"/>
    <property type="evidence" value="ECO:0007669"/>
    <property type="project" value="InterPro"/>
</dbReference>
<dbReference type="Proteomes" id="UP001139411">
    <property type="component" value="Unassembled WGS sequence"/>
</dbReference>
<evidence type="ECO:0000256" key="3">
    <source>
        <dbReference type="ARBA" id="ARBA00022723"/>
    </source>
</evidence>
<dbReference type="InterPro" id="IPR002324">
    <property type="entry name" value="Cyt_c_ID"/>
</dbReference>
<name>A0A9X1QED1_9BACT</name>
<dbReference type="Gene3D" id="1.10.760.10">
    <property type="entry name" value="Cytochrome c-like domain"/>
    <property type="match status" value="1"/>
</dbReference>
<gene>
    <name evidence="9" type="ORF">L0661_14035</name>
</gene>
<comment type="caution">
    <text evidence="9">The sequence shown here is derived from an EMBL/GenBank/DDBJ whole genome shotgun (WGS) entry which is preliminary data.</text>
</comment>
<evidence type="ECO:0000256" key="1">
    <source>
        <dbReference type="ARBA" id="ARBA00022448"/>
    </source>
</evidence>
<keyword evidence="2 6" id="KW-0349">Heme</keyword>
<dbReference type="PROSITE" id="PS51007">
    <property type="entry name" value="CYTC"/>
    <property type="match status" value="1"/>
</dbReference>
<evidence type="ECO:0000313" key="10">
    <source>
        <dbReference type="Proteomes" id="UP001139411"/>
    </source>
</evidence>
<evidence type="ECO:0000313" key="9">
    <source>
        <dbReference type="EMBL" id="MCF2499439.1"/>
    </source>
</evidence>
<keyword evidence="5 6" id="KW-0408">Iron</keyword>
<feature type="binding site" description="covalent" evidence="6">
    <location>
        <position position="130"/>
    </location>
    <ligand>
        <name>heme c</name>
        <dbReference type="ChEBI" id="CHEBI:61717"/>
    </ligand>
</feature>
<dbReference type="InterPro" id="IPR036909">
    <property type="entry name" value="Cyt_c-like_dom_sf"/>
</dbReference>
<accession>A0A9X1QED1</accession>
<comment type="PTM">
    <text evidence="6">Binds 1 heme c group covalently per subunit.</text>
</comment>
<dbReference type="PRINTS" id="PR00606">
    <property type="entry name" value="CYTCHROMECID"/>
</dbReference>
<feature type="region of interest" description="Disordered" evidence="7">
    <location>
        <begin position="54"/>
        <end position="92"/>
    </location>
</feature>
<reference evidence="9" key="1">
    <citation type="submission" date="2022-01" db="EMBL/GenBank/DDBJ databases">
        <title>Novel species in genus Dyadobacter.</title>
        <authorList>
            <person name="Ma C."/>
        </authorList>
    </citation>
    <scope>NUCLEOTIDE SEQUENCE</scope>
    <source>
        <strain evidence="9">CY357</strain>
    </source>
</reference>
<dbReference type="SUPFAM" id="SSF46626">
    <property type="entry name" value="Cytochrome c"/>
    <property type="match status" value="1"/>
</dbReference>
<dbReference type="EMBL" id="JAKFFV010000008">
    <property type="protein sequence ID" value="MCF2499439.1"/>
    <property type="molecule type" value="Genomic_DNA"/>
</dbReference>
<organism evidence="9 10">
    <name type="scientific">Dyadobacter chenhuakuii</name>
    <dbReference type="NCBI Taxonomy" id="2909339"/>
    <lineage>
        <taxon>Bacteria</taxon>
        <taxon>Pseudomonadati</taxon>
        <taxon>Bacteroidota</taxon>
        <taxon>Cytophagia</taxon>
        <taxon>Cytophagales</taxon>
        <taxon>Spirosomataceae</taxon>
        <taxon>Dyadobacter</taxon>
    </lineage>
</organism>
<sequence>MTLKKSTPLALIALAVSFFIGCSSQEDKDKYDHYYGSGSKSREETALVALQNERRNQPAPAPAAAASGQGAAAPAAGDSASAGSGDAAIGQGGAAAAATNPDAAAAPTAAPAKRKPVPADVSALLNKHACLACHQPYDKVIGPAYAEVAKKKYTSDQIVELVHNPKPEHWPGYPPMAPMAHVPKGDIVVIANWINSL</sequence>
<dbReference type="GO" id="GO:0020037">
    <property type="term" value="F:heme binding"/>
    <property type="evidence" value="ECO:0007669"/>
    <property type="project" value="InterPro"/>
</dbReference>
<dbReference type="InterPro" id="IPR009056">
    <property type="entry name" value="Cyt_c-like_dom"/>
</dbReference>
<evidence type="ECO:0000256" key="5">
    <source>
        <dbReference type="ARBA" id="ARBA00023004"/>
    </source>
</evidence>
<feature type="binding site" description="covalent" evidence="6">
    <location>
        <position position="134"/>
    </location>
    <ligand>
        <name>heme c</name>
        <dbReference type="ChEBI" id="CHEBI:61717"/>
    </ligand>
</feature>
<keyword evidence="4" id="KW-0249">Electron transport</keyword>
<evidence type="ECO:0000256" key="2">
    <source>
        <dbReference type="ARBA" id="ARBA00022617"/>
    </source>
</evidence>
<keyword evidence="3 6" id="KW-0479">Metal-binding</keyword>
<evidence type="ECO:0000259" key="8">
    <source>
        <dbReference type="PROSITE" id="PS51007"/>
    </source>
</evidence>
<dbReference type="RefSeq" id="WP_235178225.1">
    <property type="nucleotide sequence ID" value="NZ_JAKFFV010000008.1"/>
</dbReference>
<protein>
    <recommendedName>
        <fullName evidence="8">Cytochrome c domain-containing protein</fullName>
    </recommendedName>
</protein>
<evidence type="ECO:0000256" key="4">
    <source>
        <dbReference type="ARBA" id="ARBA00022982"/>
    </source>
</evidence>
<evidence type="ECO:0000256" key="6">
    <source>
        <dbReference type="PIRSR" id="PIRSR602324-1"/>
    </source>
</evidence>
<dbReference type="AlphaFoldDB" id="A0A9X1QED1"/>
<feature type="domain" description="Cytochrome c" evidence="8">
    <location>
        <begin position="116"/>
        <end position="197"/>
    </location>
</feature>
<evidence type="ECO:0000256" key="7">
    <source>
        <dbReference type="SAM" id="MobiDB-lite"/>
    </source>
</evidence>
<dbReference type="PROSITE" id="PS51257">
    <property type="entry name" value="PROKAR_LIPOPROTEIN"/>
    <property type="match status" value="1"/>
</dbReference>